<proteinExistence type="predicted"/>
<sequence length="16" mass="1918">MYPIQVNKHGSRVLEF</sequence>
<dbReference type="EMBL" id="GGEC01084099">
    <property type="protein sequence ID" value="MBX64583.1"/>
    <property type="molecule type" value="Transcribed_RNA"/>
</dbReference>
<protein>
    <submittedName>
        <fullName evidence="1">Uncharacterized protein</fullName>
    </submittedName>
</protein>
<dbReference type="AlphaFoldDB" id="A0A2P2QCA7"/>
<accession>A0A2P2QCA7</accession>
<reference evidence="1" key="1">
    <citation type="submission" date="2018-02" db="EMBL/GenBank/DDBJ databases">
        <title>Rhizophora mucronata_Transcriptome.</title>
        <authorList>
            <person name="Meera S.P."/>
            <person name="Sreeshan A."/>
            <person name="Augustine A."/>
        </authorList>
    </citation>
    <scope>NUCLEOTIDE SEQUENCE</scope>
    <source>
        <tissue evidence="1">Leaf</tissue>
    </source>
</reference>
<evidence type="ECO:0000313" key="1">
    <source>
        <dbReference type="EMBL" id="MBX64583.1"/>
    </source>
</evidence>
<name>A0A2P2QCA7_RHIMU</name>
<organism evidence="1">
    <name type="scientific">Rhizophora mucronata</name>
    <name type="common">Asiatic mangrove</name>
    <dbReference type="NCBI Taxonomy" id="61149"/>
    <lineage>
        <taxon>Eukaryota</taxon>
        <taxon>Viridiplantae</taxon>
        <taxon>Streptophyta</taxon>
        <taxon>Embryophyta</taxon>
        <taxon>Tracheophyta</taxon>
        <taxon>Spermatophyta</taxon>
        <taxon>Magnoliopsida</taxon>
        <taxon>eudicotyledons</taxon>
        <taxon>Gunneridae</taxon>
        <taxon>Pentapetalae</taxon>
        <taxon>rosids</taxon>
        <taxon>fabids</taxon>
        <taxon>Malpighiales</taxon>
        <taxon>Rhizophoraceae</taxon>
        <taxon>Rhizophora</taxon>
    </lineage>
</organism>